<evidence type="ECO:0000313" key="2">
    <source>
        <dbReference type="Proteomes" id="UP000316855"/>
    </source>
</evidence>
<protein>
    <submittedName>
        <fullName evidence="1">Uncharacterized protein</fullName>
    </submittedName>
</protein>
<keyword evidence="2" id="KW-1185">Reference proteome</keyword>
<gene>
    <name evidence="1" type="ORF">Pan161_04180</name>
</gene>
<organism evidence="1 2">
    <name type="scientific">Gimesia algae</name>
    <dbReference type="NCBI Taxonomy" id="2527971"/>
    <lineage>
        <taxon>Bacteria</taxon>
        <taxon>Pseudomonadati</taxon>
        <taxon>Planctomycetota</taxon>
        <taxon>Planctomycetia</taxon>
        <taxon>Planctomycetales</taxon>
        <taxon>Planctomycetaceae</taxon>
        <taxon>Gimesia</taxon>
    </lineage>
</organism>
<name>A0A517V720_9PLAN</name>
<evidence type="ECO:0000313" key="1">
    <source>
        <dbReference type="EMBL" id="QDT88799.1"/>
    </source>
</evidence>
<proteinExistence type="predicted"/>
<dbReference type="Proteomes" id="UP000316855">
    <property type="component" value="Chromosome"/>
</dbReference>
<dbReference type="EMBL" id="CP036343">
    <property type="protein sequence ID" value="QDT88799.1"/>
    <property type="molecule type" value="Genomic_DNA"/>
</dbReference>
<dbReference type="AlphaFoldDB" id="A0A517V720"/>
<dbReference type="RefSeq" id="WP_145223933.1">
    <property type="nucleotide sequence ID" value="NZ_CP036343.1"/>
</dbReference>
<reference evidence="1 2" key="1">
    <citation type="submission" date="2019-02" db="EMBL/GenBank/DDBJ databases">
        <title>Deep-cultivation of Planctomycetes and their phenomic and genomic characterization uncovers novel biology.</title>
        <authorList>
            <person name="Wiegand S."/>
            <person name="Jogler M."/>
            <person name="Boedeker C."/>
            <person name="Pinto D."/>
            <person name="Vollmers J."/>
            <person name="Rivas-Marin E."/>
            <person name="Kohn T."/>
            <person name="Peeters S.H."/>
            <person name="Heuer A."/>
            <person name="Rast P."/>
            <person name="Oberbeckmann S."/>
            <person name="Bunk B."/>
            <person name="Jeske O."/>
            <person name="Meyerdierks A."/>
            <person name="Storesund J.E."/>
            <person name="Kallscheuer N."/>
            <person name="Luecker S."/>
            <person name="Lage O.M."/>
            <person name="Pohl T."/>
            <person name="Merkel B.J."/>
            <person name="Hornburger P."/>
            <person name="Mueller R.-W."/>
            <person name="Bruemmer F."/>
            <person name="Labrenz M."/>
            <person name="Spormann A.M."/>
            <person name="Op den Camp H."/>
            <person name="Overmann J."/>
            <person name="Amann R."/>
            <person name="Jetten M.S.M."/>
            <person name="Mascher T."/>
            <person name="Medema M.H."/>
            <person name="Devos D.P."/>
            <person name="Kaster A.-K."/>
            <person name="Ovreas L."/>
            <person name="Rohde M."/>
            <person name="Galperin M.Y."/>
            <person name="Jogler C."/>
        </authorList>
    </citation>
    <scope>NUCLEOTIDE SEQUENCE [LARGE SCALE GENOMIC DNA]</scope>
    <source>
        <strain evidence="1 2">Pan161</strain>
    </source>
</reference>
<accession>A0A517V720</accession>
<sequence>MSKLDSSVKVTLGPASQVYDTNWNGEIIKDSKEVLAQLNSTIDIDSERRVAFSIVSSLPKQKLRMPDEKHIGDRIGFLTRKAISYYLSDCYSIELFQIHRISLIDYFGNRLPQTPKNPSKYLDPFRSTISTEGFNSLSSQYIEYSAARESFNHAVKELRSLADLSPAGLKHHKSKVYSLLDFIGESLASAEVGHMGGWYKEKQSGICSSFEDMFRRKQANHPGYKSSQDYISRTLFSYRAPEV</sequence>
<dbReference type="KEGG" id="gax:Pan161_04180"/>